<accession>A0ABD0M9P6</accession>
<dbReference type="Proteomes" id="UP001519460">
    <property type="component" value="Unassembled WGS sequence"/>
</dbReference>
<reference evidence="1 2" key="1">
    <citation type="journal article" date="2023" name="Sci. Data">
        <title>Genome assembly of the Korean intertidal mud-creeper Batillaria attramentaria.</title>
        <authorList>
            <person name="Patra A.K."/>
            <person name="Ho P.T."/>
            <person name="Jun S."/>
            <person name="Lee S.J."/>
            <person name="Kim Y."/>
            <person name="Won Y.J."/>
        </authorList>
    </citation>
    <scope>NUCLEOTIDE SEQUENCE [LARGE SCALE GENOMIC DNA]</scope>
    <source>
        <strain evidence="1">Wonlab-2016</strain>
    </source>
</reference>
<organism evidence="1 2">
    <name type="scientific">Batillaria attramentaria</name>
    <dbReference type="NCBI Taxonomy" id="370345"/>
    <lineage>
        <taxon>Eukaryota</taxon>
        <taxon>Metazoa</taxon>
        <taxon>Spiralia</taxon>
        <taxon>Lophotrochozoa</taxon>
        <taxon>Mollusca</taxon>
        <taxon>Gastropoda</taxon>
        <taxon>Caenogastropoda</taxon>
        <taxon>Sorbeoconcha</taxon>
        <taxon>Cerithioidea</taxon>
        <taxon>Batillariidae</taxon>
        <taxon>Batillaria</taxon>
    </lineage>
</organism>
<evidence type="ECO:0000313" key="2">
    <source>
        <dbReference type="Proteomes" id="UP001519460"/>
    </source>
</evidence>
<protein>
    <submittedName>
        <fullName evidence="1">Uncharacterized protein</fullName>
    </submittedName>
</protein>
<comment type="caution">
    <text evidence="1">The sequence shown here is derived from an EMBL/GenBank/DDBJ whole genome shotgun (WGS) entry which is preliminary data.</text>
</comment>
<sequence length="108" mass="12477">MESKIQKQEGYLLAESRYPALQQREHKEHRFFTELGKRDKEHAGVAFSKAFADFSGQYTTNGLVTVFRFFFISVKSEHCLYRCKTTGVFFDRPIASAPDWTLTKSGDI</sequence>
<dbReference type="EMBL" id="JACVVK020000002">
    <property type="protein sequence ID" value="KAK7508297.1"/>
    <property type="molecule type" value="Genomic_DNA"/>
</dbReference>
<name>A0ABD0M9P6_9CAEN</name>
<evidence type="ECO:0000313" key="1">
    <source>
        <dbReference type="EMBL" id="KAK7508297.1"/>
    </source>
</evidence>
<keyword evidence="2" id="KW-1185">Reference proteome</keyword>
<dbReference type="AlphaFoldDB" id="A0ABD0M9P6"/>
<gene>
    <name evidence="1" type="ORF">BaRGS_00000536</name>
</gene>
<proteinExistence type="predicted"/>